<proteinExistence type="predicted"/>
<comment type="caution">
    <text evidence="2">The sequence shown here is derived from an EMBL/GenBank/DDBJ whole genome shotgun (WGS) entry which is preliminary data.</text>
</comment>
<feature type="transmembrane region" description="Helical" evidence="1">
    <location>
        <begin position="65"/>
        <end position="81"/>
    </location>
</feature>
<dbReference type="GO" id="GO:0016020">
    <property type="term" value="C:membrane"/>
    <property type="evidence" value="ECO:0007669"/>
    <property type="project" value="InterPro"/>
</dbReference>
<gene>
    <name evidence="2" type="ORF">IAA53_10595</name>
</gene>
<reference evidence="2" key="1">
    <citation type="submission" date="2020-10" db="EMBL/GenBank/DDBJ databases">
        <authorList>
            <person name="Gilroy R."/>
        </authorList>
    </citation>
    <scope>NUCLEOTIDE SEQUENCE</scope>
    <source>
        <strain evidence="2">ChiBcec15-4380</strain>
    </source>
</reference>
<sequence length="176" mass="19247">MSNVSLKKRLLPWIPYVLIGLFATNLGEAWRLASGTDASQKLLGLMASIPLAFAAPLPSFHPFDLLVGLCSAGLLRLAVYLKSKNAKKYRKGVEYGSARWGTPADIAPYVDSVFQQNVILTQTERLTMSSRPKVAKYARNKNVLVIGGSGSGKTRFFAKPNLMQMHSSYVITDPKG</sequence>
<keyword evidence="1" id="KW-0472">Membrane</keyword>
<dbReference type="Pfam" id="PF02534">
    <property type="entry name" value="T4SS-DNA_transf"/>
    <property type="match status" value="1"/>
</dbReference>
<keyword evidence="1" id="KW-1133">Transmembrane helix</keyword>
<dbReference type="InterPro" id="IPR003688">
    <property type="entry name" value="TraG/VirD4"/>
</dbReference>
<dbReference type="Proteomes" id="UP000824239">
    <property type="component" value="Unassembled WGS sequence"/>
</dbReference>
<feature type="transmembrane region" description="Helical" evidence="1">
    <location>
        <begin position="13"/>
        <end position="30"/>
    </location>
</feature>
<keyword evidence="1" id="KW-0812">Transmembrane</keyword>
<accession>A0A9D1IYC0</accession>
<dbReference type="CDD" id="cd01127">
    <property type="entry name" value="TrwB_TraG_TraD_VirD4"/>
    <property type="match status" value="1"/>
</dbReference>
<evidence type="ECO:0000313" key="3">
    <source>
        <dbReference type="Proteomes" id="UP000824239"/>
    </source>
</evidence>
<dbReference type="InterPro" id="IPR027417">
    <property type="entry name" value="P-loop_NTPase"/>
</dbReference>
<evidence type="ECO:0000256" key="1">
    <source>
        <dbReference type="SAM" id="Phobius"/>
    </source>
</evidence>
<dbReference type="AlphaFoldDB" id="A0A9D1IYC0"/>
<reference evidence="2" key="2">
    <citation type="journal article" date="2021" name="PeerJ">
        <title>Extensive microbial diversity within the chicken gut microbiome revealed by metagenomics and culture.</title>
        <authorList>
            <person name="Gilroy R."/>
            <person name="Ravi A."/>
            <person name="Getino M."/>
            <person name="Pursley I."/>
            <person name="Horton D.L."/>
            <person name="Alikhan N.F."/>
            <person name="Baker D."/>
            <person name="Gharbi K."/>
            <person name="Hall N."/>
            <person name="Watson M."/>
            <person name="Adriaenssens E.M."/>
            <person name="Foster-Nyarko E."/>
            <person name="Jarju S."/>
            <person name="Secka A."/>
            <person name="Antonio M."/>
            <person name="Oren A."/>
            <person name="Chaudhuri R.R."/>
            <person name="La Ragione R."/>
            <person name="Hildebrand F."/>
            <person name="Pallen M.J."/>
        </authorList>
    </citation>
    <scope>NUCLEOTIDE SEQUENCE</scope>
    <source>
        <strain evidence="2">ChiBcec15-4380</strain>
    </source>
</reference>
<protein>
    <submittedName>
        <fullName evidence="2">Type IV secretory system conjugative DNA transfer family protein</fullName>
    </submittedName>
</protein>
<organism evidence="2 3">
    <name type="scientific">Candidatus Avoscillospira avicola</name>
    <dbReference type="NCBI Taxonomy" id="2840706"/>
    <lineage>
        <taxon>Bacteria</taxon>
        <taxon>Bacillati</taxon>
        <taxon>Bacillota</taxon>
        <taxon>Clostridia</taxon>
        <taxon>Eubacteriales</taxon>
        <taxon>Oscillospiraceae</taxon>
        <taxon>Oscillospiraceae incertae sedis</taxon>
        <taxon>Candidatus Avoscillospira</taxon>
    </lineage>
</organism>
<dbReference type="SUPFAM" id="SSF52540">
    <property type="entry name" value="P-loop containing nucleoside triphosphate hydrolases"/>
    <property type="match status" value="1"/>
</dbReference>
<evidence type="ECO:0000313" key="2">
    <source>
        <dbReference type="EMBL" id="HIR51700.1"/>
    </source>
</evidence>
<name>A0A9D1IYC0_9FIRM</name>
<dbReference type="EMBL" id="DVHE01000083">
    <property type="protein sequence ID" value="HIR51700.1"/>
    <property type="molecule type" value="Genomic_DNA"/>
</dbReference>